<dbReference type="EMBL" id="JASCZI010094174">
    <property type="protein sequence ID" value="MED6153653.1"/>
    <property type="molecule type" value="Genomic_DNA"/>
</dbReference>
<feature type="compositionally biased region" description="Basic and acidic residues" evidence="1">
    <location>
        <begin position="78"/>
        <end position="91"/>
    </location>
</feature>
<feature type="non-terminal residue" evidence="2">
    <location>
        <position position="1"/>
    </location>
</feature>
<feature type="compositionally biased region" description="Polar residues" evidence="1">
    <location>
        <begin position="1"/>
        <end position="28"/>
    </location>
</feature>
<reference evidence="2 3" key="1">
    <citation type="journal article" date="2023" name="Plants (Basel)">
        <title>Bridging the Gap: Combining Genomics and Transcriptomics Approaches to Understand Stylosanthes scabra, an Orphan Legume from the Brazilian Caatinga.</title>
        <authorList>
            <person name="Ferreira-Neto J.R.C."/>
            <person name="da Silva M.D."/>
            <person name="Binneck E."/>
            <person name="de Melo N.F."/>
            <person name="da Silva R.H."/>
            <person name="de Melo A.L.T.M."/>
            <person name="Pandolfi V."/>
            <person name="Bustamante F.O."/>
            <person name="Brasileiro-Vidal A.C."/>
            <person name="Benko-Iseppon A.M."/>
        </authorList>
    </citation>
    <scope>NUCLEOTIDE SEQUENCE [LARGE SCALE GENOMIC DNA]</scope>
    <source>
        <tissue evidence="2">Leaves</tissue>
    </source>
</reference>
<accession>A0ABU6U064</accession>
<evidence type="ECO:0000256" key="1">
    <source>
        <dbReference type="SAM" id="MobiDB-lite"/>
    </source>
</evidence>
<protein>
    <submittedName>
        <fullName evidence="2">Uncharacterized protein</fullName>
    </submittedName>
</protein>
<gene>
    <name evidence="2" type="ORF">PIB30_104239</name>
</gene>
<dbReference type="Proteomes" id="UP001341840">
    <property type="component" value="Unassembled WGS sequence"/>
</dbReference>
<name>A0ABU6U064_9FABA</name>
<proteinExistence type="predicted"/>
<keyword evidence="3" id="KW-1185">Reference proteome</keyword>
<evidence type="ECO:0000313" key="2">
    <source>
        <dbReference type="EMBL" id="MED6153653.1"/>
    </source>
</evidence>
<evidence type="ECO:0000313" key="3">
    <source>
        <dbReference type="Proteomes" id="UP001341840"/>
    </source>
</evidence>
<sequence>ELETQVGQIAKQLSTPLPKSFPSNTQDNPKGECKSITLRSGKTLEDTTKKVTAQTTTENAMEESPKKPENQQQPHSAVAEKPEKSAARKETNIPFPQQIRKEVKDK</sequence>
<comment type="caution">
    <text evidence="2">The sequence shown here is derived from an EMBL/GenBank/DDBJ whole genome shotgun (WGS) entry which is preliminary data.</text>
</comment>
<organism evidence="2 3">
    <name type="scientific">Stylosanthes scabra</name>
    <dbReference type="NCBI Taxonomy" id="79078"/>
    <lineage>
        <taxon>Eukaryota</taxon>
        <taxon>Viridiplantae</taxon>
        <taxon>Streptophyta</taxon>
        <taxon>Embryophyta</taxon>
        <taxon>Tracheophyta</taxon>
        <taxon>Spermatophyta</taxon>
        <taxon>Magnoliopsida</taxon>
        <taxon>eudicotyledons</taxon>
        <taxon>Gunneridae</taxon>
        <taxon>Pentapetalae</taxon>
        <taxon>rosids</taxon>
        <taxon>fabids</taxon>
        <taxon>Fabales</taxon>
        <taxon>Fabaceae</taxon>
        <taxon>Papilionoideae</taxon>
        <taxon>50 kb inversion clade</taxon>
        <taxon>dalbergioids sensu lato</taxon>
        <taxon>Dalbergieae</taxon>
        <taxon>Pterocarpus clade</taxon>
        <taxon>Stylosanthes</taxon>
    </lineage>
</organism>
<feature type="region of interest" description="Disordered" evidence="1">
    <location>
        <begin position="1"/>
        <end position="106"/>
    </location>
</feature>